<name>A0A1V4KQU6_PATFA</name>
<evidence type="ECO:0000256" key="1">
    <source>
        <dbReference type="SAM" id="MobiDB-lite"/>
    </source>
</evidence>
<comment type="caution">
    <text evidence="2">The sequence shown here is derived from an EMBL/GenBank/DDBJ whole genome shotgun (WGS) entry which is preliminary data.</text>
</comment>
<accession>A0A1V4KQU6</accession>
<dbReference type="Proteomes" id="UP000190648">
    <property type="component" value="Unassembled WGS sequence"/>
</dbReference>
<keyword evidence="3" id="KW-1185">Reference proteome</keyword>
<proteinExistence type="predicted"/>
<protein>
    <submittedName>
        <fullName evidence="2">Uncharacterized protein</fullName>
    </submittedName>
</protein>
<sequence length="155" mass="17235">MLMPAGDRDLVKRGEQKHSQGVPQEIRGIIARILCRHLGSLDTEMLLLKSSKLVAASRLVGHAPSQQSRETRTQSRLGSDAPRRGLRSIQVVGYTAEAFVVLLRTEPPSSDDFNWSSGEGNQKDDYNGVLRVPALPHVRCCLLIRSRAGLLRFRH</sequence>
<dbReference type="AlphaFoldDB" id="A0A1V4KQU6"/>
<organism evidence="2 3">
    <name type="scientific">Patagioenas fasciata monilis</name>
    <dbReference type="NCBI Taxonomy" id="372326"/>
    <lineage>
        <taxon>Eukaryota</taxon>
        <taxon>Metazoa</taxon>
        <taxon>Chordata</taxon>
        <taxon>Craniata</taxon>
        <taxon>Vertebrata</taxon>
        <taxon>Euteleostomi</taxon>
        <taxon>Archelosauria</taxon>
        <taxon>Archosauria</taxon>
        <taxon>Dinosauria</taxon>
        <taxon>Saurischia</taxon>
        <taxon>Theropoda</taxon>
        <taxon>Coelurosauria</taxon>
        <taxon>Aves</taxon>
        <taxon>Neognathae</taxon>
        <taxon>Neoaves</taxon>
        <taxon>Columbimorphae</taxon>
        <taxon>Columbiformes</taxon>
        <taxon>Columbidae</taxon>
        <taxon>Patagioenas</taxon>
    </lineage>
</organism>
<evidence type="ECO:0000313" key="2">
    <source>
        <dbReference type="EMBL" id="OPJ86820.1"/>
    </source>
</evidence>
<feature type="region of interest" description="Disordered" evidence="1">
    <location>
        <begin position="60"/>
        <end position="80"/>
    </location>
</feature>
<evidence type="ECO:0000313" key="3">
    <source>
        <dbReference type="Proteomes" id="UP000190648"/>
    </source>
</evidence>
<gene>
    <name evidence="2" type="ORF">AV530_009038</name>
</gene>
<dbReference type="EMBL" id="LSYS01002180">
    <property type="protein sequence ID" value="OPJ86820.1"/>
    <property type="molecule type" value="Genomic_DNA"/>
</dbReference>
<reference evidence="2 3" key="1">
    <citation type="submission" date="2016-02" db="EMBL/GenBank/DDBJ databases">
        <title>Band-tailed pigeon sequencing and assembly.</title>
        <authorList>
            <person name="Soares A.E."/>
            <person name="Novak B.J."/>
            <person name="Rice E.S."/>
            <person name="O'Connell B."/>
            <person name="Chang D."/>
            <person name="Weber S."/>
            <person name="Shapiro B."/>
        </authorList>
    </citation>
    <scope>NUCLEOTIDE SEQUENCE [LARGE SCALE GENOMIC DNA]</scope>
    <source>
        <strain evidence="2">BTP2013</strain>
        <tissue evidence="2">Blood</tissue>
    </source>
</reference>